<dbReference type="EMBL" id="DSRU01000327">
    <property type="protein sequence ID" value="HFN00529.1"/>
    <property type="molecule type" value="Genomic_DNA"/>
</dbReference>
<proteinExistence type="predicted"/>
<organism evidence="1">
    <name type="scientific">Oscillatoriales cyanobacterium SpSt-418</name>
    <dbReference type="NCBI Taxonomy" id="2282169"/>
    <lineage>
        <taxon>Bacteria</taxon>
        <taxon>Bacillati</taxon>
        <taxon>Cyanobacteriota</taxon>
        <taxon>Cyanophyceae</taxon>
        <taxon>Oscillatoriophycideae</taxon>
        <taxon>Oscillatoriales</taxon>
    </lineage>
</organism>
<evidence type="ECO:0008006" key="2">
    <source>
        <dbReference type="Google" id="ProtNLM"/>
    </source>
</evidence>
<accession>A0A7C3KIB0</accession>
<name>A0A7C3KIB0_9CYAN</name>
<reference evidence="1" key="1">
    <citation type="journal article" date="2020" name="mSystems">
        <title>Genome- and Community-Level Interaction Insights into Carbon Utilization and Element Cycling Functions of Hydrothermarchaeota in Hydrothermal Sediment.</title>
        <authorList>
            <person name="Zhou Z."/>
            <person name="Liu Y."/>
            <person name="Xu W."/>
            <person name="Pan J."/>
            <person name="Luo Z.H."/>
            <person name="Li M."/>
        </authorList>
    </citation>
    <scope>NUCLEOTIDE SEQUENCE [LARGE SCALE GENOMIC DNA]</scope>
    <source>
        <strain evidence="1">SpSt-418</strain>
    </source>
</reference>
<gene>
    <name evidence="1" type="ORF">ENR64_22830</name>
</gene>
<protein>
    <recommendedName>
        <fullName evidence="2">RHS repeat protein</fullName>
    </recommendedName>
</protein>
<dbReference type="AlphaFoldDB" id="A0A7C3KIB0"/>
<dbReference type="NCBIfam" id="TIGR01643">
    <property type="entry name" value="YD_repeat_2x"/>
    <property type="match status" value="1"/>
</dbReference>
<evidence type="ECO:0000313" key="1">
    <source>
        <dbReference type="EMBL" id="HFN00529.1"/>
    </source>
</evidence>
<sequence length="45" mass="4919">MIETRHPDGTVTQVAYDADNNSMGDIDGCATRSHTVYDGNVCIKF</sequence>
<dbReference type="InterPro" id="IPR006530">
    <property type="entry name" value="YD"/>
</dbReference>
<comment type="caution">
    <text evidence="1">The sequence shown here is derived from an EMBL/GenBank/DDBJ whole genome shotgun (WGS) entry which is preliminary data.</text>
</comment>